<dbReference type="WBParaSite" id="ES5_v2.g25091.t1">
    <property type="protein sequence ID" value="ES5_v2.g25091.t1"/>
    <property type="gene ID" value="ES5_v2.g25091"/>
</dbReference>
<accession>A0AC34G5M4</accession>
<proteinExistence type="predicted"/>
<evidence type="ECO:0000313" key="2">
    <source>
        <dbReference type="WBParaSite" id="ES5_v2.g25091.t1"/>
    </source>
</evidence>
<sequence>MNTECKFLGVDPDEEESGKLYKTILKGVFVKGSVGAKAGIYKTDVLVRGSTNLYKHETLLHYSFQDFLARYYKHDIIDYLFIDIEGDEYALMKDLIQNPEKYPTICQINVEYHSPFENDRGLEFFADFKKSLKSGPFFPLNVDAFKSAFFNR</sequence>
<name>A0AC34G5M4_9BILA</name>
<reference evidence="2" key="1">
    <citation type="submission" date="2022-11" db="UniProtKB">
        <authorList>
            <consortium name="WormBaseParasite"/>
        </authorList>
    </citation>
    <scope>IDENTIFICATION</scope>
</reference>
<dbReference type="Proteomes" id="UP000887579">
    <property type="component" value="Unplaced"/>
</dbReference>
<protein>
    <submittedName>
        <fullName evidence="2">Methyltransferase FkbM domain-containing protein</fullName>
    </submittedName>
</protein>
<evidence type="ECO:0000313" key="1">
    <source>
        <dbReference type="Proteomes" id="UP000887579"/>
    </source>
</evidence>
<organism evidence="1 2">
    <name type="scientific">Panagrolaimus sp. ES5</name>
    <dbReference type="NCBI Taxonomy" id="591445"/>
    <lineage>
        <taxon>Eukaryota</taxon>
        <taxon>Metazoa</taxon>
        <taxon>Ecdysozoa</taxon>
        <taxon>Nematoda</taxon>
        <taxon>Chromadorea</taxon>
        <taxon>Rhabditida</taxon>
        <taxon>Tylenchina</taxon>
        <taxon>Panagrolaimomorpha</taxon>
        <taxon>Panagrolaimoidea</taxon>
        <taxon>Panagrolaimidae</taxon>
        <taxon>Panagrolaimus</taxon>
    </lineage>
</organism>